<dbReference type="OrthoDB" id="5573519at2"/>
<evidence type="ECO:0008006" key="3">
    <source>
        <dbReference type="Google" id="ProtNLM"/>
    </source>
</evidence>
<keyword evidence="2" id="KW-1185">Reference proteome</keyword>
<dbReference type="STRING" id="1034943.BN59_00375"/>
<gene>
    <name evidence="1" type="ORF">BN59_00375</name>
</gene>
<evidence type="ECO:0000313" key="2">
    <source>
        <dbReference type="Proteomes" id="UP000044071"/>
    </source>
</evidence>
<dbReference type="eggNOG" id="COG1520">
    <property type="taxonomic scope" value="Bacteria"/>
</dbReference>
<dbReference type="RefSeq" id="WP_043872715.1">
    <property type="nucleotide sequence ID" value="NZ_CCVW01000001.1"/>
</dbReference>
<dbReference type="EMBL" id="CCSB01000001">
    <property type="protein sequence ID" value="CDZ76111.1"/>
    <property type="molecule type" value="Genomic_DNA"/>
</dbReference>
<evidence type="ECO:0000313" key="1">
    <source>
        <dbReference type="EMBL" id="CDZ76111.1"/>
    </source>
</evidence>
<name>A0A078KSR8_9GAMM</name>
<reference evidence="1 2" key="1">
    <citation type="submission" date="2014-06" db="EMBL/GenBank/DDBJ databases">
        <authorList>
            <person name="Urmite Genomes Urmite Genomes"/>
        </authorList>
    </citation>
    <scope>NUCLEOTIDE SEQUENCE [LARGE SCALE GENOMIC DNA]</scope>
</reference>
<organism evidence="1 2">
    <name type="scientific">Legionella massiliensis</name>
    <dbReference type="NCBI Taxonomy" id="1034943"/>
    <lineage>
        <taxon>Bacteria</taxon>
        <taxon>Pseudomonadati</taxon>
        <taxon>Pseudomonadota</taxon>
        <taxon>Gammaproteobacteria</taxon>
        <taxon>Legionellales</taxon>
        <taxon>Legionellaceae</taxon>
        <taxon>Legionella</taxon>
    </lineage>
</organism>
<accession>A0A078KSR8</accession>
<dbReference type="eggNOG" id="COG1361">
    <property type="taxonomic scope" value="Bacteria"/>
</dbReference>
<dbReference type="AlphaFoldDB" id="A0A078KSR8"/>
<protein>
    <recommendedName>
        <fullName evidence="3">Protein with a bacterial immunoglobulin-like domain protein</fullName>
    </recommendedName>
</protein>
<proteinExistence type="predicted"/>
<sequence length="995" mass="100349">MKNKDLMQRILGVLLLSLNVVLGYAAMPKFSITPLSPLPQGQIAGNEVVNVAYVVTNNTKDPRVLTMSPITGINQITAFPGACAYPFFLRHNESCMLILQIVATATYGGVHSNIVVCKTMGPGDNRPDPFLCSQTDPSQGLQFNLGPSQPATIAANPSPPSELLFSIIAGGAVTVTNTSQNFTAQNITGSLPTNPNFTVSSQCPANLLPNQSCQVIYNSAVVGTAQSTIQGTNTNAITVSMEAVKPTIAVTAPPTFIVGNGGLPGSTSGQIIVTNTSLNGASADNVTATITSGPFFVVASTCGGIIPPGSSCTITVNTNTNAPVVNGTAIVKGLNTDPTTINLTAQQTTITASPASASIAVGQEQDITINNVPPVAGNALNVQPQIPQGAPFTFSSTTCSNFASSCTIKFKATAQTTSPVTIPIAGSNTTTTSVSLSAVMPTISVSPTNVSLVNGNSVVLTVTNTSAVAIPGGVKATLLPPLSVSATTCSGPLAASPASCTITILAATGQATTSQSVLIHGTDTNRVGVRINAGPAVLSLNPSTVIASAEPIPPYAIGSTSVSNTSAGGNAVNVAATIPASANISATSCSAISQATPCTMNFNYSSFSLTGLQTAVQVPIQGTNTTTANLYIAPYSISVSPSSITIGASNPGTVTVTASGLSITKGGFQGMMIGIPPGSTITVANNGCATGIAWSGPSTGSCTIEFIGGPLVETQVITLQGLTSAGVTATNPTSFTAVSGGQSTALIGFSGSSSPTTTGTIDVDSSGGGTLTLQIVNSSTTTPSPTTDNITATLPSTWTGVTATYSSECSSLAVGSSPTPTCTINLTSSTPNLAGAVTISADNTNILTANVAFQSGGGLIYDLSNGVSVVDLNDSSASPLAWGGYLDTLATSKTDGASNQVLILAADPTAPAAAFCESYPGSFETDWYLPAIQELATIYSGLATLGFGNFASTFYWSSTQSDIGKAWYYNFTTATNGANVDYKDIAYNIRCVRKA</sequence>
<dbReference type="Proteomes" id="UP000044071">
    <property type="component" value="Unassembled WGS sequence"/>
</dbReference>